<feature type="region of interest" description="Disordered" evidence="1">
    <location>
        <begin position="1"/>
        <end position="51"/>
    </location>
</feature>
<protein>
    <submittedName>
        <fullName evidence="2">Uncharacterized protein</fullName>
    </submittedName>
</protein>
<dbReference type="AlphaFoldDB" id="V4BLV0"/>
<evidence type="ECO:0000313" key="3">
    <source>
        <dbReference type="Proteomes" id="UP000030746"/>
    </source>
</evidence>
<organism evidence="2 3">
    <name type="scientific">Lottia gigantea</name>
    <name type="common">Giant owl limpet</name>
    <dbReference type="NCBI Taxonomy" id="225164"/>
    <lineage>
        <taxon>Eukaryota</taxon>
        <taxon>Metazoa</taxon>
        <taxon>Spiralia</taxon>
        <taxon>Lophotrochozoa</taxon>
        <taxon>Mollusca</taxon>
        <taxon>Gastropoda</taxon>
        <taxon>Patellogastropoda</taxon>
        <taxon>Lottioidea</taxon>
        <taxon>Lottiidae</taxon>
        <taxon>Lottia</taxon>
    </lineage>
</organism>
<reference evidence="2 3" key="1">
    <citation type="journal article" date="2013" name="Nature">
        <title>Insights into bilaterian evolution from three spiralian genomes.</title>
        <authorList>
            <person name="Simakov O."/>
            <person name="Marletaz F."/>
            <person name="Cho S.J."/>
            <person name="Edsinger-Gonzales E."/>
            <person name="Havlak P."/>
            <person name="Hellsten U."/>
            <person name="Kuo D.H."/>
            <person name="Larsson T."/>
            <person name="Lv J."/>
            <person name="Arendt D."/>
            <person name="Savage R."/>
            <person name="Osoegawa K."/>
            <person name="de Jong P."/>
            <person name="Grimwood J."/>
            <person name="Chapman J.A."/>
            <person name="Shapiro H."/>
            <person name="Aerts A."/>
            <person name="Otillar R.P."/>
            <person name="Terry A.Y."/>
            <person name="Boore J.L."/>
            <person name="Grigoriev I.V."/>
            <person name="Lindberg D.R."/>
            <person name="Seaver E.C."/>
            <person name="Weisblat D.A."/>
            <person name="Putnam N.H."/>
            <person name="Rokhsar D.S."/>
        </authorList>
    </citation>
    <scope>NUCLEOTIDE SEQUENCE [LARGE SCALE GENOMIC DNA]</scope>
</reference>
<gene>
    <name evidence="2" type="ORF">LOTGIDRAFT_164827</name>
</gene>
<accession>V4BLV0</accession>
<feature type="compositionally biased region" description="Basic and acidic residues" evidence="1">
    <location>
        <begin position="19"/>
        <end position="39"/>
    </location>
</feature>
<dbReference type="CTD" id="20239840"/>
<dbReference type="GeneID" id="20239840"/>
<dbReference type="OrthoDB" id="10068678at2759"/>
<evidence type="ECO:0000256" key="1">
    <source>
        <dbReference type="SAM" id="MobiDB-lite"/>
    </source>
</evidence>
<dbReference type="EMBL" id="KB202544">
    <property type="protein sequence ID" value="ESO89794.1"/>
    <property type="molecule type" value="Genomic_DNA"/>
</dbReference>
<keyword evidence="3" id="KW-1185">Reference proteome</keyword>
<dbReference type="OMA" id="FTHEHED"/>
<sequence length="677" mass="78734">MELLRQKNKKTVGPLTPAEKQKNYRLRHSEKIKEKDRGRQKGQRSHLKEDEKLWNDYRKKENERMRLRRALLKEKSQNNIDLSKNENTYKCPQSLGKAVRKVQNALPTSPRKRQKVLQTVLNNANSTSTSTELQRSRQSLPITTEEAVINFYSSNDASWQAPGMKDHVIERLEDGTKNYLQKRFMLFSLKEAHQLFLEANPEKLISLSKFCSLRPLNVVTFSNVPHNVCVCTEHENIPLLLVVLNNVDKNIPTEFRTFINTIVCDPQNFNCMQQECATCHNRINLLKPTSNECLTYFRWSKNDLKKVDKLKFTATVHEIFQILASKLRSFLIHTFIKRTQSKKFDNLKCNVDVKSILIPVDFSENFSIKDQNEIQSAHWVNNQCTLFTVFMWINGTITKSMVIISDYLEHEKYAVYTFMTHIFKYLKSNFPDVLHVNIFSDGPSSQFKQKYLFSNLEVWSEKYSFNIFWHFLATSHGKGVVDGIGGSVKRSVWRRVLCGEVSKSAEDVADLAKKVNPNVIISYITKDTIEQTKTTLDERWRLISTIPGTHNIHFITSGKNGIVKYSNTSATLNLQETQIHHSDSNDKNITDNSDKEINMHDWVVVLYEEEYFPGEITNIIGDDIEVDAMEQCGDVWNWPKISEIYYDREKVIRKISPPTIEMKGSRIFYSFHDIQEL</sequence>
<evidence type="ECO:0000313" key="2">
    <source>
        <dbReference type="EMBL" id="ESO89794.1"/>
    </source>
</evidence>
<dbReference type="PANTHER" id="PTHR46601:SF2">
    <property type="entry name" value="UBIQUITIN-LIKE PROTEASE FAMILY PROFILE DOMAIN-CONTAINING PROTEIN"/>
    <property type="match status" value="1"/>
</dbReference>
<dbReference type="PANTHER" id="PTHR46601">
    <property type="entry name" value="ULP_PROTEASE DOMAIN-CONTAINING PROTEIN"/>
    <property type="match status" value="1"/>
</dbReference>
<name>V4BLV0_LOTGI</name>
<dbReference type="Proteomes" id="UP000030746">
    <property type="component" value="Unassembled WGS sequence"/>
</dbReference>
<proteinExistence type="predicted"/>
<dbReference type="KEGG" id="lgi:LOTGIDRAFT_164827"/>
<dbReference type="RefSeq" id="XP_009059580.1">
    <property type="nucleotide sequence ID" value="XM_009061332.1"/>
</dbReference>
<feature type="compositionally biased region" description="Basic residues" evidence="1">
    <location>
        <begin position="1"/>
        <end position="10"/>
    </location>
</feature>
<dbReference type="HOGENOM" id="CLU_406143_0_0_1"/>